<evidence type="ECO:0000256" key="1">
    <source>
        <dbReference type="ARBA" id="ARBA00005964"/>
    </source>
</evidence>
<sequence length="561" mass="61989">MNGIKRRQFLSQLSLAAVGTAISSKLNASSFLISKPSLVEEFVETETSYGKIKGYRTEGVNIFKGIPYAGRTSGERRFRRPAKLQPWTGVREALTLGAPAIQAPRRNEPEPSEDCLFLNVWTPANDNKKRPVMFYNHGGGFVIGSGGSAGQDGANLARNFDVVVVETNHRLGLLGFLYLDEIAGPEYAGSGNMGLLDIIDGLKWVNKNIAQFGGDPNNVMIWGESGGGAKTSCLYAMPAAAPYFNKASIESGPGVRMMDKDTAHENTLQLFNELNIPVNNWQKILEVPASDLLNMQAKLPFVPPFQEKNKNQGTMRRNAGGFGPVVDGKALPNHPFDPGAPAISRNKPLLVGWNEDEYTFFAWERKDADSFKMDFEGLHKKLEPQYGPDTKKIIATYRQARPNATAPDIFVAISSITMMGLGSIDIAEKKARQNGAPVYLYNFGYKSENKIPGTDYAMGTPHAMDISFKFNNEVPPKNGEPTKPSFFGGNRPERFTASHNFAELWTTFARTGKPAAKNAPTWPAYNLKDRATMRIDTELEVINNRFKEEVEMWRSIGKTLN</sequence>
<evidence type="ECO:0000259" key="4">
    <source>
        <dbReference type="Pfam" id="PF00135"/>
    </source>
</evidence>
<feature type="domain" description="Carboxylesterase type B" evidence="4">
    <location>
        <begin position="45"/>
        <end position="553"/>
    </location>
</feature>
<dbReference type="Pfam" id="PF00135">
    <property type="entry name" value="COesterase"/>
    <property type="match status" value="1"/>
</dbReference>
<gene>
    <name evidence="5" type="primary">estA1</name>
    <name evidence="5" type="ORF">AAE02nite_13700</name>
</gene>
<keyword evidence="2 3" id="KW-0378">Hydrolase</keyword>
<dbReference type="PROSITE" id="PS00122">
    <property type="entry name" value="CARBOXYLESTERASE_B_1"/>
    <property type="match status" value="1"/>
</dbReference>
<dbReference type="Gene3D" id="3.40.50.1820">
    <property type="entry name" value="alpha/beta hydrolase"/>
    <property type="match status" value="1"/>
</dbReference>
<dbReference type="SUPFAM" id="SSF53474">
    <property type="entry name" value="alpha/beta-Hydrolases"/>
    <property type="match status" value="1"/>
</dbReference>
<dbReference type="GO" id="GO:0016787">
    <property type="term" value="F:hydrolase activity"/>
    <property type="evidence" value="ECO:0007669"/>
    <property type="project" value="UniProtKB-KW"/>
</dbReference>
<evidence type="ECO:0000256" key="2">
    <source>
        <dbReference type="ARBA" id="ARBA00022801"/>
    </source>
</evidence>
<dbReference type="InterPro" id="IPR019826">
    <property type="entry name" value="Carboxylesterase_B_AS"/>
</dbReference>
<reference evidence="5 6" key="1">
    <citation type="submission" date="2019-07" db="EMBL/GenBank/DDBJ databases">
        <title>Whole genome shotgun sequence of Adhaeribacter aerolatus NBRC 106133.</title>
        <authorList>
            <person name="Hosoyama A."/>
            <person name="Uohara A."/>
            <person name="Ohji S."/>
            <person name="Ichikawa N."/>
        </authorList>
    </citation>
    <scope>NUCLEOTIDE SEQUENCE [LARGE SCALE GENOMIC DNA]</scope>
    <source>
        <strain evidence="5 6">NBRC 106133</strain>
    </source>
</reference>
<dbReference type="PANTHER" id="PTHR11559">
    <property type="entry name" value="CARBOXYLESTERASE"/>
    <property type="match status" value="1"/>
</dbReference>
<dbReference type="AlphaFoldDB" id="A0A512AVG2"/>
<dbReference type="PROSITE" id="PS00941">
    <property type="entry name" value="CARBOXYLESTERASE_B_2"/>
    <property type="match status" value="1"/>
</dbReference>
<dbReference type="InterPro" id="IPR050309">
    <property type="entry name" value="Type-B_Carboxylest/Lipase"/>
</dbReference>
<dbReference type="Proteomes" id="UP000321532">
    <property type="component" value="Unassembled WGS sequence"/>
</dbReference>
<dbReference type="InterPro" id="IPR002018">
    <property type="entry name" value="CarbesteraseB"/>
</dbReference>
<name>A0A512AVG2_9BACT</name>
<evidence type="ECO:0000313" key="5">
    <source>
        <dbReference type="EMBL" id="GEO03706.1"/>
    </source>
</evidence>
<dbReference type="InterPro" id="IPR029058">
    <property type="entry name" value="AB_hydrolase_fold"/>
</dbReference>
<dbReference type="InterPro" id="IPR019819">
    <property type="entry name" value="Carboxylesterase_B_CS"/>
</dbReference>
<protein>
    <recommendedName>
        <fullName evidence="3">Carboxylic ester hydrolase</fullName>
        <ecNumber evidence="3">3.1.1.-</ecNumber>
    </recommendedName>
</protein>
<comment type="caution">
    <text evidence="5">The sequence shown here is derived from an EMBL/GenBank/DDBJ whole genome shotgun (WGS) entry which is preliminary data.</text>
</comment>
<accession>A0A512AVG2</accession>
<comment type="similarity">
    <text evidence="1 3">Belongs to the type-B carboxylesterase/lipase family.</text>
</comment>
<evidence type="ECO:0000256" key="3">
    <source>
        <dbReference type="RuleBase" id="RU361235"/>
    </source>
</evidence>
<proteinExistence type="inferred from homology"/>
<keyword evidence="6" id="KW-1185">Reference proteome</keyword>
<organism evidence="5 6">
    <name type="scientific">Adhaeribacter aerolatus</name>
    <dbReference type="NCBI Taxonomy" id="670289"/>
    <lineage>
        <taxon>Bacteria</taxon>
        <taxon>Pseudomonadati</taxon>
        <taxon>Bacteroidota</taxon>
        <taxon>Cytophagia</taxon>
        <taxon>Cytophagales</taxon>
        <taxon>Hymenobacteraceae</taxon>
        <taxon>Adhaeribacter</taxon>
    </lineage>
</organism>
<dbReference type="EMBL" id="BJYS01000007">
    <property type="protein sequence ID" value="GEO03706.1"/>
    <property type="molecule type" value="Genomic_DNA"/>
</dbReference>
<evidence type="ECO:0000313" key="6">
    <source>
        <dbReference type="Proteomes" id="UP000321532"/>
    </source>
</evidence>
<dbReference type="EC" id="3.1.1.-" evidence="3"/>
<dbReference type="OrthoDB" id="9775851at2"/>